<dbReference type="HAMAP" id="MF_00768">
    <property type="entry name" value="HTH_type_BetI"/>
    <property type="match status" value="1"/>
</dbReference>
<feature type="DNA-binding region" description="H-T-H motif" evidence="7 8">
    <location>
        <begin position="31"/>
        <end position="50"/>
    </location>
</feature>
<proteinExistence type="inferred from homology"/>
<evidence type="ECO:0000256" key="5">
    <source>
        <dbReference type="ARBA" id="ARBA00023163"/>
    </source>
</evidence>
<dbReference type="PROSITE" id="PS01081">
    <property type="entry name" value="HTH_TETR_1"/>
    <property type="match status" value="1"/>
</dbReference>
<evidence type="ECO:0000313" key="11">
    <source>
        <dbReference type="Proteomes" id="UP001148313"/>
    </source>
</evidence>
<keyword evidence="4 7" id="KW-0238">DNA-binding</keyword>
<comment type="caution">
    <text evidence="10">The sequence shown here is derived from an EMBL/GenBank/DDBJ whole genome shotgun (WGS) entry which is preliminary data.</text>
</comment>
<keyword evidence="5 7" id="KW-0804">Transcription</keyword>
<dbReference type="RefSeq" id="WP_271091214.1">
    <property type="nucleotide sequence ID" value="NZ_JAPJZH010000012.1"/>
</dbReference>
<sequence>MPKVGMEPIRRRSLVEAAISAIHDRGSLDITIRDIALRAGVSQGLAHHYFGSKDALIVSAMRHLLTEYGLQVRRELKKADSARARISAIIHASLGPEQFRPETVSVWLVFYVHAQESKDAHALLSIYARRLSSNLVYSLRPLVGPRARTVAEGIASLIDGLYIRKALGSLERDVVAERLVEDYVERQLGDAFGKTE</sequence>
<dbReference type="Gene3D" id="1.10.357.10">
    <property type="entry name" value="Tetracycline Repressor, domain 2"/>
    <property type="match status" value="1"/>
</dbReference>
<comment type="function">
    <text evidence="6">Repressor involved in the biosynthesis of the osmoprotectant glycine betaine. It represses transcription of the choline transporter BetT and the genes of BetAB involved in the synthesis of glycine betaine.</text>
</comment>
<dbReference type="InterPro" id="IPR036271">
    <property type="entry name" value="Tet_transcr_reg_TetR-rel_C_sf"/>
</dbReference>
<dbReference type="InterPro" id="IPR001647">
    <property type="entry name" value="HTH_TetR"/>
</dbReference>
<protein>
    <recommendedName>
        <fullName evidence="7">HTH-type transcriptional regulator BetI</fullName>
    </recommendedName>
</protein>
<dbReference type="PROSITE" id="PS50977">
    <property type="entry name" value="HTH_TETR_2"/>
    <property type="match status" value="1"/>
</dbReference>
<dbReference type="InterPro" id="IPR050109">
    <property type="entry name" value="HTH-type_TetR-like_transc_reg"/>
</dbReference>
<dbReference type="PANTHER" id="PTHR30055:SF234">
    <property type="entry name" value="HTH-TYPE TRANSCRIPTIONAL REGULATOR BETI"/>
    <property type="match status" value="1"/>
</dbReference>
<feature type="domain" description="HTH tetR-type" evidence="9">
    <location>
        <begin position="8"/>
        <end position="68"/>
    </location>
</feature>
<comment type="function">
    <text evidence="7">Repressor involved in choline regulation of the bet genes.</text>
</comment>
<comment type="pathway">
    <text evidence="1 7">Amine and polyamine biosynthesis; betaine biosynthesis via choline pathway [regulation].</text>
</comment>
<reference evidence="10" key="1">
    <citation type="submission" date="2022-11" db="EMBL/GenBank/DDBJ databases">
        <title>Hoeflea poritis sp. nov., isolated from scleractinian coral Porites lutea.</title>
        <authorList>
            <person name="Zhang G."/>
            <person name="Wei Q."/>
            <person name="Cai L."/>
        </authorList>
    </citation>
    <scope>NUCLEOTIDE SEQUENCE</scope>
    <source>
        <strain evidence="10">E7-10</strain>
    </source>
</reference>
<evidence type="ECO:0000256" key="8">
    <source>
        <dbReference type="PROSITE-ProRule" id="PRU00335"/>
    </source>
</evidence>
<evidence type="ECO:0000256" key="4">
    <source>
        <dbReference type="ARBA" id="ARBA00023125"/>
    </source>
</evidence>
<keyword evidence="3 7" id="KW-0805">Transcription regulation</keyword>
<evidence type="ECO:0000256" key="1">
    <source>
        <dbReference type="ARBA" id="ARBA00004719"/>
    </source>
</evidence>
<evidence type="ECO:0000256" key="7">
    <source>
        <dbReference type="HAMAP-Rule" id="MF_00768"/>
    </source>
</evidence>
<accession>A0ABT4VRS0</accession>
<gene>
    <name evidence="7 10" type="primary">betI</name>
    <name evidence="10" type="ORF">OOZ53_18675</name>
</gene>
<dbReference type="InterPro" id="IPR017757">
    <property type="entry name" value="Tscrpt_rep_BetI"/>
</dbReference>
<evidence type="ECO:0000256" key="6">
    <source>
        <dbReference type="ARBA" id="ARBA00024936"/>
    </source>
</evidence>
<dbReference type="InterPro" id="IPR039538">
    <property type="entry name" value="BetI_C"/>
</dbReference>
<organism evidence="10 11">
    <name type="scientific">Hoeflea poritis</name>
    <dbReference type="NCBI Taxonomy" id="2993659"/>
    <lineage>
        <taxon>Bacteria</taxon>
        <taxon>Pseudomonadati</taxon>
        <taxon>Pseudomonadota</taxon>
        <taxon>Alphaproteobacteria</taxon>
        <taxon>Hyphomicrobiales</taxon>
        <taxon>Rhizobiaceae</taxon>
        <taxon>Hoeflea</taxon>
    </lineage>
</organism>
<dbReference type="Pfam" id="PF00440">
    <property type="entry name" value="TetR_N"/>
    <property type="match status" value="1"/>
</dbReference>
<dbReference type="NCBIfam" id="NF001978">
    <property type="entry name" value="PRK00767.1"/>
    <property type="match status" value="1"/>
</dbReference>
<dbReference type="InterPro" id="IPR023772">
    <property type="entry name" value="DNA-bd_HTH_TetR-type_CS"/>
</dbReference>
<keyword evidence="2 7" id="KW-0678">Repressor</keyword>
<dbReference type="SUPFAM" id="SSF48498">
    <property type="entry name" value="Tetracyclin repressor-like, C-terminal domain"/>
    <property type="match status" value="1"/>
</dbReference>
<evidence type="ECO:0000313" key="10">
    <source>
        <dbReference type="EMBL" id="MDA4847393.1"/>
    </source>
</evidence>
<dbReference type="PRINTS" id="PR00455">
    <property type="entry name" value="HTHTETR"/>
</dbReference>
<evidence type="ECO:0000259" key="9">
    <source>
        <dbReference type="PROSITE" id="PS50977"/>
    </source>
</evidence>
<keyword evidence="11" id="KW-1185">Reference proteome</keyword>
<evidence type="ECO:0000256" key="2">
    <source>
        <dbReference type="ARBA" id="ARBA00022491"/>
    </source>
</evidence>
<name>A0ABT4VRS0_9HYPH</name>
<dbReference type="EMBL" id="JAPJZH010000012">
    <property type="protein sequence ID" value="MDA4847393.1"/>
    <property type="molecule type" value="Genomic_DNA"/>
</dbReference>
<dbReference type="Pfam" id="PF13977">
    <property type="entry name" value="TetR_C_6"/>
    <property type="match status" value="1"/>
</dbReference>
<evidence type="ECO:0000256" key="3">
    <source>
        <dbReference type="ARBA" id="ARBA00023015"/>
    </source>
</evidence>
<dbReference type="SUPFAM" id="SSF46689">
    <property type="entry name" value="Homeodomain-like"/>
    <property type="match status" value="1"/>
</dbReference>
<dbReference type="InterPro" id="IPR009057">
    <property type="entry name" value="Homeodomain-like_sf"/>
</dbReference>
<dbReference type="PANTHER" id="PTHR30055">
    <property type="entry name" value="HTH-TYPE TRANSCRIPTIONAL REGULATOR RUTR"/>
    <property type="match status" value="1"/>
</dbReference>
<dbReference type="NCBIfam" id="TIGR03384">
    <property type="entry name" value="betaine_BetI"/>
    <property type="match status" value="1"/>
</dbReference>
<dbReference type="Proteomes" id="UP001148313">
    <property type="component" value="Unassembled WGS sequence"/>
</dbReference>